<comment type="caution">
    <text evidence="3">The sequence shown here is derived from an EMBL/GenBank/DDBJ whole genome shotgun (WGS) entry which is preliminary data.</text>
</comment>
<dbReference type="InterPro" id="IPR004291">
    <property type="entry name" value="Transposase_IS66_central"/>
</dbReference>
<dbReference type="InterPro" id="IPR052344">
    <property type="entry name" value="Transposase-related"/>
</dbReference>
<evidence type="ECO:0000313" key="3">
    <source>
        <dbReference type="EMBL" id="MCC0179461.1"/>
    </source>
</evidence>
<dbReference type="AlphaFoldDB" id="A0A964BZB5"/>
<dbReference type="Proteomes" id="UP000729733">
    <property type="component" value="Unassembled WGS sequence"/>
</dbReference>
<feature type="region of interest" description="Disordered" evidence="1">
    <location>
        <begin position="44"/>
        <end position="98"/>
    </location>
</feature>
<feature type="compositionally biased region" description="Basic and acidic residues" evidence="1">
    <location>
        <begin position="64"/>
        <end position="82"/>
    </location>
</feature>
<gene>
    <name evidence="3" type="ORF">I4641_21100</name>
</gene>
<organism evidence="3 4">
    <name type="scientific">Waterburya agarophytonicola KI4</name>
    <dbReference type="NCBI Taxonomy" id="2874699"/>
    <lineage>
        <taxon>Bacteria</taxon>
        <taxon>Bacillati</taxon>
        <taxon>Cyanobacteriota</taxon>
        <taxon>Cyanophyceae</taxon>
        <taxon>Pleurocapsales</taxon>
        <taxon>Hyellaceae</taxon>
        <taxon>Waterburya</taxon>
        <taxon>Waterburya agarophytonicola</taxon>
    </lineage>
</organism>
<feature type="domain" description="Transposase IS66 central" evidence="2">
    <location>
        <begin position="222"/>
        <end position="449"/>
    </location>
</feature>
<evidence type="ECO:0000256" key="1">
    <source>
        <dbReference type="SAM" id="MobiDB-lite"/>
    </source>
</evidence>
<dbReference type="EMBL" id="JADWDC010000085">
    <property type="protein sequence ID" value="MCC0179461.1"/>
    <property type="molecule type" value="Genomic_DNA"/>
</dbReference>
<dbReference type="PANTHER" id="PTHR33678:SF2">
    <property type="match status" value="1"/>
</dbReference>
<name>A0A964BZB5_9CYAN</name>
<dbReference type="NCBIfam" id="NF033517">
    <property type="entry name" value="transpos_IS66"/>
    <property type="match status" value="1"/>
</dbReference>
<feature type="compositionally biased region" description="Low complexity" evidence="1">
    <location>
        <begin position="45"/>
        <end position="59"/>
    </location>
</feature>
<dbReference type="RefSeq" id="WP_229642563.1">
    <property type="nucleotide sequence ID" value="NZ_JADWDC010000085.1"/>
</dbReference>
<reference evidence="3" key="1">
    <citation type="journal article" date="2021" name="Antonie Van Leeuwenhoek">
        <title>Draft genome and description of Waterburya agarophytonicola gen. nov. sp. nov. (Pleurocapsales, Cyanobacteria): a seaweed symbiont.</title>
        <authorList>
            <person name="Bonthond G."/>
            <person name="Shalygin S."/>
            <person name="Bayer T."/>
            <person name="Weinberger F."/>
        </authorList>
    </citation>
    <scope>NUCLEOTIDE SEQUENCE</scope>
    <source>
        <strain evidence="3">KI4</strain>
    </source>
</reference>
<sequence length="493" mass="55690">MVRLSKEDLAQMNRDYFQSLEKEKLVEVANNLHLLAVEQWDKINSDSSNSSQPPSSDNPFENPKNSEKLHQKSSFQEKLKKESKPKRKPGKQKGSKGFGRSQILKINEIIPHYPSLCSACNQSSQISNSKPYMGHQVLELEKTDQGLKIVCQLHHYYQATCNCGHQTKSKPGVGITSRVEGRTRDLKLTEYVLVGSSLATLIASLGIRYRLSRAKILEFLFDWLGVELSIGTIDRCVREAGIACEPVVEELLAQIQVAEILHIDETPWYQKGRLYWLWVAINSQTAVFRIAPRTKEEFKHLVTEAFVGWLITDGYGAYRHRERRQRCLAHLIRKAIGIAESINSRTARIGSLILEDLRDFIYAIKSGKNRAELDLIIRSLQGICHVGKRVKHTKLKALAKEILNDWDAVIAAVNNPDLPLTNNEAERALRHAVIARRISHGTRTNEGSTAYSCLLSVIETCRLRQVNPWTYIANVIRLARQGLSPPAIASMAI</sequence>
<dbReference type="PANTHER" id="PTHR33678">
    <property type="entry name" value="BLL1576 PROTEIN"/>
    <property type="match status" value="1"/>
</dbReference>
<feature type="compositionally biased region" description="Basic residues" evidence="1">
    <location>
        <begin position="83"/>
        <end position="94"/>
    </location>
</feature>
<evidence type="ECO:0000259" key="2">
    <source>
        <dbReference type="Pfam" id="PF03050"/>
    </source>
</evidence>
<dbReference type="Pfam" id="PF03050">
    <property type="entry name" value="DDE_Tnp_IS66"/>
    <property type="match status" value="1"/>
</dbReference>
<protein>
    <submittedName>
        <fullName evidence="3">IS66 family transposase</fullName>
    </submittedName>
</protein>
<evidence type="ECO:0000313" key="4">
    <source>
        <dbReference type="Proteomes" id="UP000729733"/>
    </source>
</evidence>
<proteinExistence type="predicted"/>
<accession>A0A964BZB5</accession>
<keyword evidence="4" id="KW-1185">Reference proteome</keyword>